<reference evidence="2" key="1">
    <citation type="journal article" date="2019" name="Int. J. Syst. Evol. Microbiol.">
        <title>The Global Catalogue of Microorganisms (GCM) 10K type strain sequencing project: providing services to taxonomists for standard genome sequencing and annotation.</title>
        <authorList>
            <consortium name="The Broad Institute Genomics Platform"/>
            <consortium name="The Broad Institute Genome Sequencing Center for Infectious Disease"/>
            <person name="Wu L."/>
            <person name="Ma J."/>
        </authorList>
    </citation>
    <scope>NUCLEOTIDE SEQUENCE [LARGE SCALE GENOMIC DNA]</scope>
    <source>
        <strain evidence="2">CECT 8655</strain>
    </source>
</reference>
<dbReference type="RefSeq" id="WP_377407198.1">
    <property type="nucleotide sequence ID" value="NZ_JBHSCY010000001.1"/>
</dbReference>
<dbReference type="EMBL" id="JBHSCY010000001">
    <property type="protein sequence ID" value="MFC4267358.1"/>
    <property type="molecule type" value="Genomic_DNA"/>
</dbReference>
<keyword evidence="2" id="KW-1185">Reference proteome</keyword>
<dbReference type="Proteomes" id="UP001595826">
    <property type="component" value="Unassembled WGS sequence"/>
</dbReference>
<name>A0ABV8R7H3_9FLAO</name>
<gene>
    <name evidence="1" type="ORF">ACFOWD_00445</name>
</gene>
<organism evidence="1 2">
    <name type="scientific">Polaribacter marinivivus</name>
    <dbReference type="NCBI Taxonomy" id="1524260"/>
    <lineage>
        <taxon>Bacteria</taxon>
        <taxon>Pseudomonadati</taxon>
        <taxon>Bacteroidota</taxon>
        <taxon>Flavobacteriia</taxon>
        <taxon>Flavobacteriales</taxon>
        <taxon>Flavobacteriaceae</taxon>
    </lineage>
</organism>
<dbReference type="Pfam" id="PF14559">
    <property type="entry name" value="TPR_19"/>
    <property type="match status" value="1"/>
</dbReference>
<sequence length="507" mass="58867">MTNIFVASAISRNLRNSLLCFLLIISYTAIPQNQISKKSSAKESLPINLSKDDLFNKTKQLISNKEYKKASKLMRINYARFSDNFEINWLYAHVFWLNNKPTKAKTKFKKAYSINNNNKELQLDYARFLYQNGKTQDLEKFLKQSNNYETKDAEYLLMQANSNFWKGDIKKAKEKIKIINETYPNSDITKKLEEEIEDLTAGYIRTNFEYQTDSQPLNYFGTHIKIGEYVSRYLNPQLEISNYNFSPQKESALIVNLKNEIYFDRIKLSATINGGIYANNSDKTDWIGGLSLKKSLFEKTSLKLGYIKNALFSTIASTTFNLTQQTGFAELEHENKYVIFNAGFNHNFYDDGNYINSISSWILSQPLKVYKFSFQFGYGFNYTDAKDILFIYDNSGEGVYDPYFTPEEQQIHSGLFILQYTPTKDLTIKGKLNYGIEAIVQNPYPVEVAPNDFEIGGFYEAPFDYMDIEGSINYNFSKKFSVNATYIFQETFFYDRQNINVGLNFTF</sequence>
<dbReference type="SUPFAM" id="SSF48452">
    <property type="entry name" value="TPR-like"/>
    <property type="match status" value="1"/>
</dbReference>
<accession>A0ABV8R7H3</accession>
<comment type="caution">
    <text evidence="1">The sequence shown here is derived from an EMBL/GenBank/DDBJ whole genome shotgun (WGS) entry which is preliminary data.</text>
</comment>
<evidence type="ECO:0000313" key="2">
    <source>
        <dbReference type="Proteomes" id="UP001595826"/>
    </source>
</evidence>
<dbReference type="InterPro" id="IPR011990">
    <property type="entry name" value="TPR-like_helical_dom_sf"/>
</dbReference>
<evidence type="ECO:0000313" key="1">
    <source>
        <dbReference type="EMBL" id="MFC4267358.1"/>
    </source>
</evidence>
<protein>
    <submittedName>
        <fullName evidence="1">Tetratricopeptide repeat protein</fullName>
    </submittedName>
</protein>
<dbReference type="Gene3D" id="1.25.40.10">
    <property type="entry name" value="Tetratricopeptide repeat domain"/>
    <property type="match status" value="1"/>
</dbReference>
<proteinExistence type="predicted"/>